<feature type="compositionally biased region" description="Polar residues" evidence="11">
    <location>
        <begin position="797"/>
        <end position="818"/>
    </location>
</feature>
<evidence type="ECO:0000256" key="5">
    <source>
        <dbReference type="ARBA" id="ARBA00022692"/>
    </source>
</evidence>
<keyword evidence="8 10" id="KW-0472">Membrane</keyword>
<evidence type="ECO:0000256" key="11">
    <source>
        <dbReference type="SAM" id="MobiDB-lite"/>
    </source>
</evidence>
<proteinExistence type="inferred from homology"/>
<accession>A0AAW0CMA9</accession>
<keyword evidence="9" id="KW-0325">Glycoprotein</keyword>
<evidence type="ECO:0000256" key="9">
    <source>
        <dbReference type="ARBA" id="ARBA00023180"/>
    </source>
</evidence>
<organism evidence="12 13">
    <name type="scientific">Paramarasmius palmivorus</name>
    <dbReference type="NCBI Taxonomy" id="297713"/>
    <lineage>
        <taxon>Eukaryota</taxon>
        <taxon>Fungi</taxon>
        <taxon>Dikarya</taxon>
        <taxon>Basidiomycota</taxon>
        <taxon>Agaricomycotina</taxon>
        <taxon>Agaricomycetes</taxon>
        <taxon>Agaricomycetidae</taxon>
        <taxon>Agaricales</taxon>
        <taxon>Marasmiineae</taxon>
        <taxon>Marasmiaceae</taxon>
        <taxon>Paramarasmius</taxon>
    </lineage>
</organism>
<dbReference type="PANTHER" id="PTHR31030">
    <property type="entry name" value="PLASMA MEMBRANE FUSION PROTEIN PRM1"/>
    <property type="match status" value="1"/>
</dbReference>
<dbReference type="AlphaFoldDB" id="A0AAW0CMA9"/>
<evidence type="ECO:0000256" key="6">
    <source>
        <dbReference type="ARBA" id="ARBA00022971"/>
    </source>
</evidence>
<comment type="function">
    <text evidence="1 10">Involved in cell fusion during mating by stabilizing the plasma membrane fusion event.</text>
</comment>
<feature type="region of interest" description="Disordered" evidence="11">
    <location>
        <begin position="657"/>
        <end position="839"/>
    </location>
</feature>
<evidence type="ECO:0000256" key="1">
    <source>
        <dbReference type="ARBA" id="ARBA00002512"/>
    </source>
</evidence>
<sequence>MSLPPPPHYDAHSTTYISSSSLKPYLELPHLLSLTWLAYPILSLLFVAFRLQLSLASSQDAVASAKANLLASCKAAEQAATSAASMPRFLAIATNEQFADAVNGTMRAARATLVLALTIMEAIINFIIDIYRSTFLCFLELVIRGGLAIIIGAVKEFTDLIERTAGSLATSIQNDISSANNVIKNAIDAINKVNPFDDIQAPQIPVPNLDSLTNLQIPTTFEDSLTRLNDTLPTFNDIKDKIEEIINTPFELLKKDINDTFAGMNFNSSTLPVPAQNRLTFCNDLDTSVVDDLGQDMIRIAKIGVIVIILLALILIGLNCLLVWYKWRCQKAHLEYTRQAWTTDPTIYQTKATGGVPQVTLTDHNMLMLQANGEHPLLTRIINQISQRLRLSPQKHCNLSWYLNYIFHAPALAVFLIGFFGLLSVQIQLFAIDSLEAKYAEKEAAAASDFSNTIATSINSSMYNQSAAYANDVNGRVDAMQSDLNNGVFGWVNGTTTTLNTTINELYNDIQNAVNTVFNGTILEQPAQEFIRCLIGTKVDAIENALTFLHDNLVINIPRVNETALVLSQDSVDEATKPIAAAAIGGGGDDNQGIVRKLINSYAASLRKERVMFLIFMGLWAFVCFMGICIILWYSYGKPLMEKRRRRRYEREQRGGIVPFQLHSPSSSNEWGSEKRADNNLENGGLSAHPTDLRQLTPLPSPEPHSAPKQEPEHKSWENFFGGFGGADVSREPRNRTISKPMRLRALGKIGMGREALVSDEDSARQQSEPEPQPQEKRSTAWLGKFTGLLGRKNNDNEASQSRPNLRISTDRSSSMITLTREEHSRWSTSPPAESSQPRVAPWVTILSPSRKSFSPTSPPAGNGNGFVFPKTETRQNVPHDVNSVYESSQMPLNPQSLFAPPLHHGFNVSAGNTSNVNLMPPPQHPHRRSSSVPAWKFKAQNEAQDDQAGTSITPVTRILTTNPAMRESGINPFSTPFDDEHRVKIERAPQRKSIPTNPFNAVAL</sequence>
<evidence type="ECO:0000256" key="7">
    <source>
        <dbReference type="ARBA" id="ARBA00022989"/>
    </source>
</evidence>
<keyword evidence="6 10" id="KW-0184">Conjugation</keyword>
<keyword evidence="13" id="KW-1185">Reference proteome</keyword>
<feature type="transmembrane region" description="Helical" evidence="10">
    <location>
        <begin position="133"/>
        <end position="154"/>
    </location>
</feature>
<comment type="caution">
    <text evidence="12">The sequence shown here is derived from an EMBL/GenBank/DDBJ whole genome shotgun (WGS) entry which is preliminary data.</text>
</comment>
<feature type="transmembrane region" description="Helical" evidence="10">
    <location>
        <begin position="28"/>
        <end position="49"/>
    </location>
</feature>
<comment type="similarity">
    <text evidence="3 10">Belongs to the PRM1 family.</text>
</comment>
<dbReference type="GO" id="GO:0005886">
    <property type="term" value="C:plasma membrane"/>
    <property type="evidence" value="ECO:0007669"/>
    <property type="project" value="UniProtKB-SubCell"/>
</dbReference>
<comment type="subcellular location">
    <subcellularLocation>
        <location evidence="2 10">Cell membrane</location>
        <topology evidence="2 10">Multi-pass membrane protein</topology>
    </subcellularLocation>
</comment>
<evidence type="ECO:0000256" key="3">
    <source>
        <dbReference type="ARBA" id="ARBA00010780"/>
    </source>
</evidence>
<dbReference type="Proteomes" id="UP001383192">
    <property type="component" value="Unassembled WGS sequence"/>
</dbReference>
<dbReference type="GO" id="GO:0043332">
    <property type="term" value="C:mating projection tip"/>
    <property type="evidence" value="ECO:0007669"/>
    <property type="project" value="UniProtKB-UniRule"/>
</dbReference>
<feature type="transmembrane region" description="Helical" evidence="10">
    <location>
        <begin position="303"/>
        <end position="325"/>
    </location>
</feature>
<feature type="transmembrane region" description="Helical" evidence="10">
    <location>
        <begin position="611"/>
        <end position="636"/>
    </location>
</feature>
<keyword evidence="4 10" id="KW-1003">Cell membrane</keyword>
<dbReference type="PANTHER" id="PTHR31030:SF1">
    <property type="entry name" value="PLASMA MEMBRANE FUSION PROTEIN PRM1"/>
    <property type="match status" value="1"/>
</dbReference>
<feature type="compositionally biased region" description="Basic and acidic residues" evidence="11">
    <location>
        <begin position="706"/>
        <end position="717"/>
    </location>
</feature>
<protein>
    <recommendedName>
        <fullName evidence="10">Plasma membrane fusion protein PRM1</fullName>
    </recommendedName>
</protein>
<dbReference type="InterPro" id="IPR026777">
    <property type="entry name" value="PRM1"/>
</dbReference>
<evidence type="ECO:0000313" key="13">
    <source>
        <dbReference type="Proteomes" id="UP001383192"/>
    </source>
</evidence>
<feature type="transmembrane region" description="Helical" evidence="10">
    <location>
        <begin position="405"/>
        <end position="425"/>
    </location>
</feature>
<evidence type="ECO:0000256" key="4">
    <source>
        <dbReference type="ARBA" id="ARBA00022475"/>
    </source>
</evidence>
<evidence type="ECO:0000256" key="2">
    <source>
        <dbReference type="ARBA" id="ARBA00004651"/>
    </source>
</evidence>
<evidence type="ECO:0000256" key="8">
    <source>
        <dbReference type="ARBA" id="ARBA00023136"/>
    </source>
</evidence>
<feature type="compositionally biased region" description="Polar residues" evidence="11">
    <location>
        <begin position="827"/>
        <end position="838"/>
    </location>
</feature>
<keyword evidence="7 10" id="KW-1133">Transmembrane helix</keyword>
<reference evidence="12 13" key="1">
    <citation type="submission" date="2024-01" db="EMBL/GenBank/DDBJ databases">
        <title>A draft genome for a cacao thread blight-causing isolate of Paramarasmius palmivorus.</title>
        <authorList>
            <person name="Baruah I.K."/>
            <person name="Bukari Y."/>
            <person name="Amoako-Attah I."/>
            <person name="Meinhardt L.W."/>
            <person name="Bailey B.A."/>
            <person name="Cohen S.P."/>
        </authorList>
    </citation>
    <scope>NUCLEOTIDE SEQUENCE [LARGE SCALE GENOMIC DNA]</scope>
    <source>
        <strain evidence="12 13">GH-12</strain>
    </source>
</reference>
<feature type="region of interest" description="Disordered" evidence="11">
    <location>
        <begin position="962"/>
        <end position="982"/>
    </location>
</feature>
<comment type="caution">
    <text evidence="10">Lacks conserved residue(s) required for the propagation of feature annotation.</text>
</comment>
<dbReference type="GO" id="GO:0032220">
    <property type="term" value="P:plasma membrane fusion involved in cytogamy"/>
    <property type="evidence" value="ECO:0007669"/>
    <property type="project" value="TreeGrafter"/>
</dbReference>
<name>A0AAW0CMA9_9AGAR</name>
<feature type="transmembrane region" description="Helical" evidence="10">
    <location>
        <begin position="108"/>
        <end position="127"/>
    </location>
</feature>
<gene>
    <name evidence="12" type="primary">PRM1_2</name>
    <name evidence="12" type="ORF">VNI00_009914</name>
</gene>
<keyword evidence="5 10" id="KW-0812">Transmembrane</keyword>
<evidence type="ECO:0000313" key="12">
    <source>
        <dbReference type="EMBL" id="KAK7040109.1"/>
    </source>
</evidence>
<dbReference type="EMBL" id="JAYKXP010000038">
    <property type="protein sequence ID" value="KAK7040109.1"/>
    <property type="molecule type" value="Genomic_DNA"/>
</dbReference>
<evidence type="ECO:0000256" key="10">
    <source>
        <dbReference type="RuleBase" id="RU366035"/>
    </source>
</evidence>